<gene>
    <name evidence="3" type="primary">pabB</name>
    <name evidence="3" type="ORF">KMAL_24130</name>
</gene>
<comment type="caution">
    <text evidence="3">The sequence shown here is derived from an EMBL/GenBank/DDBJ whole genome shotgun (WGS) entry which is preliminary data.</text>
</comment>
<dbReference type="GO" id="GO:0000162">
    <property type="term" value="P:L-tryptophan biosynthetic process"/>
    <property type="evidence" value="ECO:0007669"/>
    <property type="project" value="TreeGrafter"/>
</dbReference>
<sequence length="469" mass="51101">MTRSDPSSALSVHVHELPWRDAGDLLAALEGEPWLACLDSGGDIAPRGRWTILCRDPVHRVVVRAGQCFVDGCEQAAGALEILRDLIPTFPCPDGLPFAGGAIGFADYRFGQQAHDLSTRHEPDPQQLEFAVGIYDCAVILDRRERRVWLAGYGTSDTMARRRVQAMDLWDRAVAGTPVPSMPPVRFVMDCPADDYRHAVTRAREYIAAGDIFQVNITARMYGARPPGLSPVAAYRALRATSAAPFGAFLSCGADFALLSASPERFVSLDVQGIMRTRPIKGTAPRDPDPVRDRQIAEDLSLDEKECAENLMIVDLMRNDLGQLARIGSVSVPELFNVERFTHVHHLVSEVRAILLPGHDAIDVLRATLPPGSVTGAPKHRAMQIIDELEHSSRGPYCGVVFRIGGDGAMDSSVIIRTLVMTRERICAAAGGGITILSDPDREYDEMRLKVAALLAVFGDTTQRGSGDD</sequence>
<dbReference type="EMBL" id="POTC01000038">
    <property type="protein sequence ID" value="POF61966.1"/>
    <property type="molecule type" value="Genomic_DNA"/>
</dbReference>
<name>A0A2S3VZD0_9PROT</name>
<dbReference type="PRINTS" id="PR00095">
    <property type="entry name" value="ANTSNTHASEI"/>
</dbReference>
<dbReference type="InterPro" id="IPR006805">
    <property type="entry name" value="Anth_synth_I_N"/>
</dbReference>
<dbReference type="GO" id="GO:0046820">
    <property type="term" value="F:4-amino-4-deoxychorismate synthase activity"/>
    <property type="evidence" value="ECO:0007669"/>
    <property type="project" value="UniProtKB-EC"/>
</dbReference>
<keyword evidence="4" id="KW-1185">Reference proteome</keyword>
<dbReference type="OrthoDB" id="9803598at2"/>
<accession>A0A2S3VZD0</accession>
<feature type="domain" description="Anthranilate synthase component I N-terminal" evidence="2">
    <location>
        <begin position="25"/>
        <end position="150"/>
    </location>
</feature>
<dbReference type="EC" id="2.6.1.85" evidence="3"/>
<evidence type="ECO:0000313" key="3">
    <source>
        <dbReference type="EMBL" id="POF61966.1"/>
    </source>
</evidence>
<dbReference type="InterPro" id="IPR015890">
    <property type="entry name" value="Chorismate_C"/>
</dbReference>
<dbReference type="SUPFAM" id="SSF56322">
    <property type="entry name" value="ADC synthase"/>
    <property type="match status" value="1"/>
</dbReference>
<feature type="domain" description="Chorismate-utilising enzyme C-terminal" evidence="1">
    <location>
        <begin position="194"/>
        <end position="450"/>
    </location>
</feature>
<dbReference type="PANTHER" id="PTHR11236:SF50">
    <property type="entry name" value="AMINODEOXYCHORISMATE SYNTHASE COMPONENT 1"/>
    <property type="match status" value="1"/>
</dbReference>
<organism evidence="3 4">
    <name type="scientific">Novacetimonas maltaceti</name>
    <dbReference type="NCBI Taxonomy" id="1203393"/>
    <lineage>
        <taxon>Bacteria</taxon>
        <taxon>Pseudomonadati</taxon>
        <taxon>Pseudomonadota</taxon>
        <taxon>Alphaproteobacteria</taxon>
        <taxon>Acetobacterales</taxon>
        <taxon>Acetobacteraceae</taxon>
        <taxon>Novacetimonas</taxon>
    </lineage>
</organism>
<dbReference type="InterPro" id="IPR005801">
    <property type="entry name" value="ADC_synthase"/>
</dbReference>
<dbReference type="Pfam" id="PF04715">
    <property type="entry name" value="Anth_synt_I_N"/>
    <property type="match status" value="1"/>
</dbReference>
<dbReference type="InterPro" id="IPR019999">
    <property type="entry name" value="Anth_synth_I-like"/>
</dbReference>
<dbReference type="AlphaFoldDB" id="A0A2S3VZD0"/>
<dbReference type="PANTHER" id="PTHR11236">
    <property type="entry name" value="AMINOBENZOATE/ANTHRANILATE SYNTHASE"/>
    <property type="match status" value="1"/>
</dbReference>
<protein>
    <submittedName>
        <fullName evidence="3">Aminodeoxychorismate synthase component 1</fullName>
        <ecNumber evidence="3">2.6.1.85</ecNumber>
    </submittedName>
</protein>
<proteinExistence type="predicted"/>
<keyword evidence="3" id="KW-0808">Transferase</keyword>
<dbReference type="RefSeq" id="WP_110095966.1">
    <property type="nucleotide sequence ID" value="NZ_NKUE01000028.1"/>
</dbReference>
<reference evidence="3 4" key="1">
    <citation type="submission" date="2018-01" db="EMBL/GenBank/DDBJ databases">
        <title>Draft Genome Sequence of Komagataeibacter maltaceti LMG 1529, a Vinegar Producing Acetic Acid Bacterium Isolated from Malt Vinegar Brewery Acetifiers.</title>
        <authorList>
            <person name="Zhang Q."/>
            <person name="Hollensteiner J."/>
            <person name="Poehlein A."/>
            <person name="Daniel R."/>
        </authorList>
    </citation>
    <scope>NUCLEOTIDE SEQUENCE [LARGE SCALE GENOMIC DNA]</scope>
    <source>
        <strain evidence="3 4">LMG 1529</strain>
    </source>
</reference>
<dbReference type="Gene3D" id="3.60.120.10">
    <property type="entry name" value="Anthranilate synthase"/>
    <property type="match status" value="1"/>
</dbReference>
<keyword evidence="3" id="KW-0032">Aminotransferase</keyword>
<evidence type="ECO:0000313" key="4">
    <source>
        <dbReference type="Proteomes" id="UP000237344"/>
    </source>
</evidence>
<dbReference type="Pfam" id="PF00425">
    <property type="entry name" value="Chorismate_bind"/>
    <property type="match status" value="1"/>
</dbReference>
<evidence type="ECO:0000259" key="2">
    <source>
        <dbReference type="Pfam" id="PF04715"/>
    </source>
</evidence>
<evidence type="ECO:0000259" key="1">
    <source>
        <dbReference type="Pfam" id="PF00425"/>
    </source>
</evidence>
<dbReference type="Proteomes" id="UP000237344">
    <property type="component" value="Unassembled WGS sequence"/>
</dbReference>